<evidence type="ECO:0000256" key="2">
    <source>
        <dbReference type="SAM" id="Phobius"/>
    </source>
</evidence>
<dbReference type="PATRIC" id="fig|35746.4.peg.475"/>
<gene>
    <name evidence="3" type="ORF">ABY42_02230</name>
    <name evidence="4" type="ORF">HfgLR_02270</name>
</gene>
<dbReference type="Proteomes" id="UP000066124">
    <property type="component" value="Chromosome"/>
</dbReference>
<keyword evidence="2" id="KW-1133">Transmembrane helix</keyword>
<reference evidence="5" key="1">
    <citation type="journal article" date="2015" name="J. Biotechnol.">
        <title>Complete genome sequence of Haloferax gibbonsii strain ARA6, a potential producer of polyhydroxyalkanoates and halocins isolated from Araruama, Rio de Janeiro, Brasil.</title>
        <authorList>
            <person name="Pinto L.H."/>
            <person name="D'Alincourt Carvalho-Assef A.P."/>
            <person name="Vieira R.P."/>
            <person name="Clementino M.M."/>
            <person name="Albano R.M."/>
        </authorList>
    </citation>
    <scope>NUCLEOTIDE SEQUENCE [LARGE SCALE GENOMIC DNA]</scope>
    <source>
        <strain evidence="5">ARA6</strain>
    </source>
</reference>
<dbReference type="KEGG" id="hgi:ABY42_02230"/>
<evidence type="ECO:0000313" key="4">
    <source>
        <dbReference type="EMBL" id="QOS10607.1"/>
    </source>
</evidence>
<feature type="transmembrane region" description="Helical" evidence="2">
    <location>
        <begin position="83"/>
        <end position="109"/>
    </location>
</feature>
<evidence type="ECO:0000313" key="5">
    <source>
        <dbReference type="Proteomes" id="UP000066124"/>
    </source>
</evidence>
<dbReference type="AlphaFoldDB" id="A0A0K1IPZ3"/>
<reference evidence="4" key="3">
    <citation type="journal article" date="2021" name="Front. Microbiol.">
        <title>Cellular and Genomic Properties of Haloferax gibbonsii LR2-5, the Host of Euryarchaeal Virus HFTV1.</title>
        <authorList>
            <person name="Tittes C."/>
            <person name="Schwarzer S."/>
            <person name="Pfeiffer F."/>
            <person name="Dyall-Smith M."/>
            <person name="Rodriguez-Franco M."/>
            <person name="Oksanen H.M."/>
            <person name="Quax T.E.F."/>
        </authorList>
    </citation>
    <scope>NUCLEOTIDE SEQUENCE</scope>
    <source>
        <strain evidence="4">LR2-5</strain>
    </source>
</reference>
<feature type="compositionally biased region" description="Acidic residues" evidence="1">
    <location>
        <begin position="17"/>
        <end position="35"/>
    </location>
</feature>
<sequence length="114" mass="11060">MSRAVPVRGVSERDGTDGDASETDGSDETAADDAGEVGSPALSVTLGGGTNVVIGAAMAGYAAFSAGWTLAVRASGNFPDDNAVGGLLTLLVFAGGVAILVDGAAGVFAEKRDG</sequence>
<name>A0A0K1IPZ3_HALGI</name>
<dbReference type="Proteomes" id="UP000663064">
    <property type="component" value="Chromosome"/>
</dbReference>
<keyword evidence="2" id="KW-0472">Membrane</keyword>
<feature type="transmembrane region" description="Helical" evidence="2">
    <location>
        <begin position="52"/>
        <end position="71"/>
    </location>
</feature>
<dbReference type="EMBL" id="CP063205">
    <property type="protein sequence ID" value="QOS10607.1"/>
    <property type="molecule type" value="Genomic_DNA"/>
</dbReference>
<evidence type="ECO:0000256" key="1">
    <source>
        <dbReference type="SAM" id="MobiDB-lite"/>
    </source>
</evidence>
<keyword evidence="2" id="KW-0812">Transmembrane</keyword>
<evidence type="ECO:0000313" key="3">
    <source>
        <dbReference type="EMBL" id="AKU06617.1"/>
    </source>
</evidence>
<organism evidence="3 5">
    <name type="scientific">Haloferax gibbonsii</name>
    <dbReference type="NCBI Taxonomy" id="35746"/>
    <lineage>
        <taxon>Archaea</taxon>
        <taxon>Methanobacteriati</taxon>
        <taxon>Methanobacteriota</taxon>
        <taxon>Stenosarchaea group</taxon>
        <taxon>Halobacteria</taxon>
        <taxon>Halobacteriales</taxon>
        <taxon>Haloferacaceae</taxon>
        <taxon>Haloferax</taxon>
    </lineage>
</organism>
<proteinExistence type="predicted"/>
<protein>
    <submittedName>
        <fullName evidence="3">Uncharacterized protein</fullName>
    </submittedName>
</protein>
<dbReference type="EMBL" id="CP011947">
    <property type="protein sequence ID" value="AKU06617.1"/>
    <property type="molecule type" value="Genomic_DNA"/>
</dbReference>
<accession>A0A0K1IPZ3</accession>
<feature type="region of interest" description="Disordered" evidence="1">
    <location>
        <begin position="1"/>
        <end position="38"/>
    </location>
</feature>
<reference evidence="3" key="2">
    <citation type="submission" date="2015-06" db="EMBL/GenBank/DDBJ databases">
        <authorList>
            <person name="Hoefler B.C."/>
            <person name="Straight P.D."/>
        </authorList>
    </citation>
    <scope>NUCLEOTIDE SEQUENCE [LARGE SCALE GENOMIC DNA]</scope>
    <source>
        <strain evidence="3">ARA6</strain>
    </source>
</reference>